<evidence type="ECO:0000313" key="1">
    <source>
        <dbReference type="EMBL" id="WMV29736.1"/>
    </source>
</evidence>
<evidence type="ECO:0000313" key="2">
    <source>
        <dbReference type="Proteomes" id="UP001234989"/>
    </source>
</evidence>
<dbReference type="EMBL" id="CP133616">
    <property type="protein sequence ID" value="WMV29736.1"/>
    <property type="molecule type" value="Genomic_DNA"/>
</dbReference>
<organism evidence="1 2">
    <name type="scientific">Solanum verrucosum</name>
    <dbReference type="NCBI Taxonomy" id="315347"/>
    <lineage>
        <taxon>Eukaryota</taxon>
        <taxon>Viridiplantae</taxon>
        <taxon>Streptophyta</taxon>
        <taxon>Embryophyta</taxon>
        <taxon>Tracheophyta</taxon>
        <taxon>Spermatophyta</taxon>
        <taxon>Magnoliopsida</taxon>
        <taxon>eudicotyledons</taxon>
        <taxon>Gunneridae</taxon>
        <taxon>Pentapetalae</taxon>
        <taxon>asterids</taxon>
        <taxon>lamiids</taxon>
        <taxon>Solanales</taxon>
        <taxon>Solanaceae</taxon>
        <taxon>Solanoideae</taxon>
        <taxon>Solaneae</taxon>
        <taxon>Solanum</taxon>
    </lineage>
</organism>
<accession>A0AAF0TRJ3</accession>
<name>A0AAF0TRJ3_SOLVR</name>
<protein>
    <submittedName>
        <fullName evidence="1">Uncharacterized protein</fullName>
    </submittedName>
</protein>
<reference evidence="1" key="1">
    <citation type="submission" date="2023-08" db="EMBL/GenBank/DDBJ databases">
        <title>A de novo genome assembly of Solanum verrucosum Schlechtendal, a Mexican diploid species geographically isolated from the other diploid A-genome species in potato relatives.</title>
        <authorList>
            <person name="Hosaka K."/>
        </authorList>
    </citation>
    <scope>NUCLEOTIDE SEQUENCE</scope>
    <source>
        <tissue evidence="1">Young leaves</tissue>
    </source>
</reference>
<keyword evidence="2" id="KW-1185">Reference proteome</keyword>
<sequence length="39" mass="4556">MKIQVRTMVESEFSNSIINSKFPKNQRAARLYKNSTQIP</sequence>
<dbReference type="AlphaFoldDB" id="A0AAF0TRJ3"/>
<proteinExistence type="predicted"/>
<dbReference type="Proteomes" id="UP001234989">
    <property type="component" value="Chromosome 5"/>
</dbReference>
<gene>
    <name evidence="1" type="ORF">MTR67_023121</name>
</gene>